<evidence type="ECO:0000313" key="8">
    <source>
        <dbReference type="Proteomes" id="UP000182011"/>
    </source>
</evidence>
<dbReference type="PANTHER" id="PTHR11048">
    <property type="entry name" value="PRENYLTRANSFERASES"/>
    <property type="match status" value="1"/>
</dbReference>
<feature type="transmembrane region" description="Helical" evidence="6">
    <location>
        <begin position="81"/>
        <end position="102"/>
    </location>
</feature>
<dbReference type="AlphaFoldDB" id="A0A0N7MSI7"/>
<accession>A0A0N7MTS5</accession>
<feature type="transmembrane region" description="Helical" evidence="6">
    <location>
        <begin position="209"/>
        <end position="226"/>
    </location>
</feature>
<dbReference type="Pfam" id="PF01040">
    <property type="entry name" value="UbiA"/>
    <property type="match status" value="1"/>
</dbReference>
<evidence type="ECO:0000313" key="7">
    <source>
        <dbReference type="EMBL" id="CUU08874.1"/>
    </source>
</evidence>
<dbReference type="EMBL" id="FAOP01000011">
    <property type="protein sequence ID" value="CUU08874.1"/>
    <property type="molecule type" value="Genomic_DNA"/>
</dbReference>
<dbReference type="CDD" id="cd13963">
    <property type="entry name" value="PT_UbiA_2"/>
    <property type="match status" value="1"/>
</dbReference>
<dbReference type="InterPro" id="IPR039653">
    <property type="entry name" value="Prenyltransferase"/>
</dbReference>
<keyword evidence="5 6" id="KW-0472">Membrane</keyword>
<dbReference type="GO" id="GO:0016765">
    <property type="term" value="F:transferase activity, transferring alkyl or aryl (other than methyl) groups"/>
    <property type="evidence" value="ECO:0007669"/>
    <property type="project" value="InterPro"/>
</dbReference>
<keyword evidence="3 6" id="KW-0812">Transmembrane</keyword>
<accession>A0A0P1LJ34</accession>
<gene>
    <name evidence="7" type="ORF">JGI4_02211</name>
</gene>
<accession>A0A0N7MSI7</accession>
<evidence type="ECO:0000256" key="4">
    <source>
        <dbReference type="ARBA" id="ARBA00022989"/>
    </source>
</evidence>
<accession>A0A0P1M588</accession>
<dbReference type="InterPro" id="IPR044878">
    <property type="entry name" value="UbiA_sf"/>
</dbReference>
<feature type="transmembrane region" description="Helical" evidence="6">
    <location>
        <begin position="238"/>
        <end position="258"/>
    </location>
</feature>
<feature type="transmembrane region" description="Helical" evidence="6">
    <location>
        <begin position="158"/>
        <end position="174"/>
    </location>
</feature>
<evidence type="ECO:0000256" key="1">
    <source>
        <dbReference type="ARBA" id="ARBA00004141"/>
    </source>
</evidence>
<evidence type="ECO:0000256" key="5">
    <source>
        <dbReference type="ARBA" id="ARBA00023136"/>
    </source>
</evidence>
<accession>A0A0P1MFX0</accession>
<keyword evidence="7" id="KW-0808">Transferase</keyword>
<dbReference type="Proteomes" id="UP000182011">
    <property type="component" value="Unassembled WGS sequence"/>
</dbReference>
<protein>
    <submittedName>
        <fullName evidence="7">UbiA prenyltransferase family protein</fullName>
    </submittedName>
</protein>
<sequence>MFFDYVRLARIKQWLKNFFIFAPLIFSHHLLDFEKVKIEFIAFLSFSLVASSIYVINDIADRESDRAHPVKRNRPIASGRVKVWQGLLFSISLFVVGFALVLQLPLKAGLLIILYFLLMLLYSFKLKQIVLVDVFVIAIGFMFRVLVGAYAINVVVSKWLFITTLFLSLFLAISKRRMELYFSIQNPNSGLTEQRKVLDEYNIKFTDQMLGIAAGGAVISYALYTISERTVSLFKTEALIYTTVFVLYGIFRYMYLIYQKKSGENPTDVILGDIGIIANIFLWLIACIVIIYRWQILKFLGIEF</sequence>
<accession>A0A0S4NCF7</accession>
<dbReference type="GO" id="GO:0009247">
    <property type="term" value="P:glycolipid biosynthetic process"/>
    <property type="evidence" value="ECO:0007669"/>
    <property type="project" value="TreeGrafter"/>
</dbReference>
<keyword evidence="4 6" id="KW-1133">Transmembrane helix</keyword>
<reference evidence="7 8" key="1">
    <citation type="submission" date="2015-11" db="EMBL/GenBank/DDBJ databases">
        <authorList>
            <person name="Zhang Y."/>
            <person name="Guo Z."/>
        </authorList>
    </citation>
    <scope>NUCLEOTIDE SEQUENCE [LARGE SCALE GENOMIC DNA]</scope>
    <source>
        <strain evidence="7">JGI-4</strain>
    </source>
</reference>
<organism evidence="7 8">
    <name type="scientific">Candidatus Kryptonium thompsonii</name>
    <dbReference type="NCBI Taxonomy" id="1633631"/>
    <lineage>
        <taxon>Bacteria</taxon>
        <taxon>Pseudomonadati</taxon>
        <taxon>Candidatus Kryptoniota</taxon>
        <taxon>Candidatus Kryptonium</taxon>
    </lineage>
</organism>
<proteinExistence type="predicted"/>
<keyword evidence="2" id="KW-1003">Cell membrane</keyword>
<evidence type="ECO:0000256" key="2">
    <source>
        <dbReference type="ARBA" id="ARBA00022475"/>
    </source>
</evidence>
<dbReference type="PANTHER" id="PTHR11048:SF5">
    <property type="entry name" value="DECAPRENYL-PHOSPHATE PHOSPHORIBOSYLTRANSFERASE"/>
    <property type="match status" value="1"/>
</dbReference>
<feature type="transmembrane region" description="Helical" evidence="6">
    <location>
        <begin position="131"/>
        <end position="152"/>
    </location>
</feature>
<dbReference type="STRING" id="1633631.GCA_001442925_02205"/>
<feature type="transmembrane region" description="Helical" evidence="6">
    <location>
        <begin position="37"/>
        <end position="60"/>
    </location>
</feature>
<dbReference type="GO" id="GO:0005886">
    <property type="term" value="C:plasma membrane"/>
    <property type="evidence" value="ECO:0007669"/>
    <property type="project" value="TreeGrafter"/>
</dbReference>
<feature type="transmembrane region" description="Helical" evidence="6">
    <location>
        <begin position="270"/>
        <end position="294"/>
    </location>
</feature>
<dbReference type="NCBIfam" id="NF008977">
    <property type="entry name" value="PRK12324.1-2"/>
    <property type="match status" value="1"/>
</dbReference>
<dbReference type="InterPro" id="IPR000537">
    <property type="entry name" value="UbiA_prenyltransferase"/>
</dbReference>
<feature type="transmembrane region" description="Helical" evidence="6">
    <location>
        <begin position="14"/>
        <end position="31"/>
    </location>
</feature>
<name>A0A0N7MSI7_9BACT</name>
<accession>A0A0P1LBK5</accession>
<comment type="subcellular location">
    <subcellularLocation>
        <location evidence="1">Membrane</location>
        <topology evidence="1">Multi-pass membrane protein</topology>
    </subcellularLocation>
</comment>
<dbReference type="Gene3D" id="1.10.357.140">
    <property type="entry name" value="UbiA prenyltransferase"/>
    <property type="match status" value="1"/>
</dbReference>
<evidence type="ECO:0000256" key="6">
    <source>
        <dbReference type="SAM" id="Phobius"/>
    </source>
</evidence>
<evidence type="ECO:0000256" key="3">
    <source>
        <dbReference type="ARBA" id="ARBA00022692"/>
    </source>
</evidence>